<evidence type="ECO:0000313" key="2">
    <source>
        <dbReference type="Proteomes" id="UP000018466"/>
    </source>
</evidence>
<proteinExistence type="predicted"/>
<comment type="caution">
    <text evidence="1">The sequence shown here is derived from an EMBL/GenBank/DDBJ whole genome shotgun (WGS) entry which is preliminary data.</text>
</comment>
<dbReference type="PROSITE" id="PS51257">
    <property type="entry name" value="PROKAR_LIPOPROTEIN"/>
    <property type="match status" value="1"/>
</dbReference>
<dbReference type="Proteomes" id="UP000018466">
    <property type="component" value="Unassembled WGS sequence"/>
</dbReference>
<sequence>MLKKRIFVLITAVAMLGFVLVGCGSEKKGVETTASTSVEASAETGASVKREVKMYTYNDGTYGPYNIPSYDENNQYAQKLKEAYASDAYPGVYIARVDKGWIWYWEPETDDGNYYYIGSVDNPNYLQGDDLNRFLMDIKINLNKFIEKCEAGELHPIDLDGDGSISYPEAYIQSFFAIQSNQDKPYNGLITFFDFDDILWE</sequence>
<reference evidence="1 2" key="1">
    <citation type="submission" date="2011-10" db="EMBL/GenBank/DDBJ databases">
        <title>The Genome Sequence of Lachnospiraceae bacterium ACC2.</title>
        <authorList>
            <consortium name="The Broad Institute Genome Sequencing Platform"/>
            <person name="Earl A."/>
            <person name="Ward D."/>
            <person name="Feldgarden M."/>
            <person name="Gevers D."/>
            <person name="Sizova M."/>
            <person name="Hazen A."/>
            <person name="Epstein S."/>
            <person name="Young S.K."/>
            <person name="Zeng Q."/>
            <person name="Gargeya S."/>
            <person name="Fitzgerald M."/>
            <person name="Haas B."/>
            <person name="Abouelleil A."/>
            <person name="Alvarado L."/>
            <person name="Arachchi H.M."/>
            <person name="Berlin A."/>
            <person name="Brown A."/>
            <person name="Chapman S.B."/>
            <person name="Chen Z."/>
            <person name="Dunbar C."/>
            <person name="Freedman E."/>
            <person name="Gearin G."/>
            <person name="Goldberg J."/>
            <person name="Griggs A."/>
            <person name="Gujja S."/>
            <person name="Heiman D."/>
            <person name="Howarth C."/>
            <person name="Larson L."/>
            <person name="Lui A."/>
            <person name="MacDonald P.J.P."/>
            <person name="Montmayeur A."/>
            <person name="Murphy C."/>
            <person name="Neiman D."/>
            <person name="Pearson M."/>
            <person name="Priest M."/>
            <person name="Roberts A."/>
            <person name="Saif S."/>
            <person name="Shea T."/>
            <person name="Shenoy N."/>
            <person name="Sisk P."/>
            <person name="Stolte C."/>
            <person name="Sykes S."/>
            <person name="Wortman J."/>
            <person name="Nusbaum C."/>
            <person name="Birren B."/>
        </authorList>
    </citation>
    <scope>NUCLEOTIDE SEQUENCE [LARGE SCALE GENOMIC DNA]</scope>
    <source>
        <strain evidence="1 2">ACC2</strain>
    </source>
</reference>
<dbReference type="RefSeq" id="WP_009533395.1">
    <property type="nucleotide sequence ID" value="NZ_JH590863.1"/>
</dbReference>
<protein>
    <submittedName>
        <fullName evidence="1">Uncharacterized protein</fullName>
    </submittedName>
</protein>
<dbReference type="AlphaFoldDB" id="A0AA37DFV2"/>
<gene>
    <name evidence="1" type="ORF">HMPREF9623_01563</name>
</gene>
<keyword evidence="2" id="KW-1185">Reference proteome</keyword>
<evidence type="ECO:0000313" key="1">
    <source>
        <dbReference type="EMBL" id="EHO16017.1"/>
    </source>
</evidence>
<organism evidence="1 2">
    <name type="scientific">Stomatobaculum longum</name>
    <dbReference type="NCBI Taxonomy" id="796942"/>
    <lineage>
        <taxon>Bacteria</taxon>
        <taxon>Bacillati</taxon>
        <taxon>Bacillota</taxon>
        <taxon>Clostridia</taxon>
        <taxon>Lachnospirales</taxon>
        <taxon>Lachnospiraceae</taxon>
        <taxon>Stomatobaculum</taxon>
    </lineage>
</organism>
<dbReference type="GeneID" id="86941295"/>
<accession>A0AA37DFV2</accession>
<name>A0AA37DFV2_9FIRM</name>
<dbReference type="EMBL" id="AGEL01000013">
    <property type="protein sequence ID" value="EHO16017.1"/>
    <property type="molecule type" value="Genomic_DNA"/>
</dbReference>